<dbReference type="InterPro" id="IPR036065">
    <property type="entry name" value="BolA-like_sf"/>
</dbReference>
<gene>
    <name evidence="2" type="ORF">GEV47_04630</name>
</gene>
<dbReference type="Proteomes" id="UP000451565">
    <property type="component" value="Unassembled WGS sequence"/>
</dbReference>
<dbReference type="Pfam" id="PF01722">
    <property type="entry name" value="BolA"/>
    <property type="match status" value="1"/>
</dbReference>
<organism evidence="2 3">
    <name type="scientific">Glaciimonas soli</name>
    <dbReference type="NCBI Taxonomy" id="2590999"/>
    <lineage>
        <taxon>Bacteria</taxon>
        <taxon>Pseudomonadati</taxon>
        <taxon>Pseudomonadota</taxon>
        <taxon>Betaproteobacteria</taxon>
        <taxon>Burkholderiales</taxon>
        <taxon>Oxalobacteraceae</taxon>
        <taxon>Glaciimonas</taxon>
    </lineage>
</organism>
<proteinExistence type="inferred from homology"/>
<dbReference type="GO" id="GO:0016226">
    <property type="term" value="P:iron-sulfur cluster assembly"/>
    <property type="evidence" value="ECO:0007669"/>
    <property type="project" value="TreeGrafter"/>
</dbReference>
<keyword evidence="3" id="KW-1185">Reference proteome</keyword>
<dbReference type="PANTHER" id="PTHR46230">
    <property type="match status" value="1"/>
</dbReference>
<protein>
    <submittedName>
        <fullName evidence="2">BolA/IbaG family iron-sulfur metabolism protein</fullName>
    </submittedName>
</protein>
<dbReference type="PANTHER" id="PTHR46230:SF7">
    <property type="entry name" value="BOLA-LIKE PROTEIN 1"/>
    <property type="match status" value="1"/>
</dbReference>
<evidence type="ECO:0000256" key="1">
    <source>
        <dbReference type="RuleBase" id="RU003860"/>
    </source>
</evidence>
<name>A0A843YJL1_9BURK</name>
<reference evidence="2 3" key="1">
    <citation type="submission" date="2019-10" db="EMBL/GenBank/DDBJ databases">
        <title>Glaciimonas soli sp. nov., a psychrophilic bacterium isolated from the forest soil of a high elevation mountain in Taiwan.</title>
        <authorList>
            <person name="Wang L.-T."/>
            <person name="Shieh W.Y."/>
        </authorList>
    </citation>
    <scope>NUCLEOTIDE SEQUENCE [LARGE SCALE GENOMIC DNA]</scope>
    <source>
        <strain evidence="2 3">GS1</strain>
    </source>
</reference>
<accession>A0A843YJL1</accession>
<dbReference type="RefSeq" id="WP_153233496.1">
    <property type="nucleotide sequence ID" value="NZ_WINI01000001.1"/>
</dbReference>
<dbReference type="PIRSF" id="PIRSF003113">
    <property type="entry name" value="BolA"/>
    <property type="match status" value="1"/>
</dbReference>
<dbReference type="OrthoDB" id="5296536at2"/>
<dbReference type="Gene3D" id="3.30.300.90">
    <property type="entry name" value="BolA-like"/>
    <property type="match status" value="1"/>
</dbReference>
<dbReference type="AlphaFoldDB" id="A0A843YJL1"/>
<evidence type="ECO:0000313" key="2">
    <source>
        <dbReference type="EMBL" id="MQQ99968.1"/>
    </source>
</evidence>
<dbReference type="InterPro" id="IPR002634">
    <property type="entry name" value="BolA"/>
</dbReference>
<sequence length="98" mass="10760">MTDSNKRIDIIRAKLVATFSPLECQLQDESALHAGHAGAASGGGHYRLKIVSAVFDGENRLNRHRLVYDCLDDMMKIDIHALAITALAPSEMPDVDKE</sequence>
<dbReference type="SUPFAM" id="SSF82657">
    <property type="entry name" value="BolA-like"/>
    <property type="match status" value="1"/>
</dbReference>
<dbReference type="EMBL" id="WINI01000001">
    <property type="protein sequence ID" value="MQQ99968.1"/>
    <property type="molecule type" value="Genomic_DNA"/>
</dbReference>
<evidence type="ECO:0000313" key="3">
    <source>
        <dbReference type="Proteomes" id="UP000451565"/>
    </source>
</evidence>
<comment type="similarity">
    <text evidence="1">Belongs to the BolA/IbaG family.</text>
</comment>
<comment type="caution">
    <text evidence="2">The sequence shown here is derived from an EMBL/GenBank/DDBJ whole genome shotgun (WGS) entry which is preliminary data.</text>
</comment>